<proteinExistence type="predicted"/>
<evidence type="ECO:0000313" key="2">
    <source>
        <dbReference type="Proteomes" id="UP000186922"/>
    </source>
</evidence>
<protein>
    <submittedName>
        <fullName evidence="1">Uncharacterized protein</fullName>
    </submittedName>
</protein>
<accession>A0A1D1W7R7</accession>
<name>A0A1D1W7R7_RAMVA</name>
<sequence length="103" mass="11698">MLMHSRKGIQSSSENLDRFPISLVCKDGRGSGRSRWTMVLTDSDQNRWHRRRFRCHVYGNLGGRIHLSHMHHRGSVTNSGWTGGLPLRSALYVELSVVPLALC</sequence>
<comment type="caution">
    <text evidence="1">The sequence shown here is derived from an EMBL/GenBank/DDBJ whole genome shotgun (WGS) entry which is preliminary data.</text>
</comment>
<evidence type="ECO:0000313" key="1">
    <source>
        <dbReference type="EMBL" id="GAV09366.1"/>
    </source>
</evidence>
<reference evidence="1 2" key="1">
    <citation type="journal article" date="2016" name="Nat. Commun.">
        <title>Extremotolerant tardigrade genome and improved radiotolerance of human cultured cells by tardigrade-unique protein.</title>
        <authorList>
            <person name="Hashimoto T."/>
            <person name="Horikawa D.D."/>
            <person name="Saito Y."/>
            <person name="Kuwahara H."/>
            <person name="Kozuka-Hata H."/>
            <person name="Shin-I T."/>
            <person name="Minakuchi Y."/>
            <person name="Ohishi K."/>
            <person name="Motoyama A."/>
            <person name="Aizu T."/>
            <person name="Enomoto A."/>
            <person name="Kondo K."/>
            <person name="Tanaka S."/>
            <person name="Hara Y."/>
            <person name="Koshikawa S."/>
            <person name="Sagara H."/>
            <person name="Miura T."/>
            <person name="Yokobori S."/>
            <person name="Miyagawa K."/>
            <person name="Suzuki Y."/>
            <person name="Kubo T."/>
            <person name="Oyama M."/>
            <person name="Kohara Y."/>
            <person name="Fujiyama A."/>
            <person name="Arakawa K."/>
            <person name="Katayama T."/>
            <person name="Toyoda A."/>
            <person name="Kunieda T."/>
        </authorList>
    </citation>
    <scope>NUCLEOTIDE SEQUENCE [LARGE SCALE GENOMIC DNA]</scope>
    <source>
        <strain evidence="1 2">YOKOZUNA-1</strain>
    </source>
</reference>
<dbReference type="EMBL" id="BDGG01000022">
    <property type="protein sequence ID" value="GAV09366.1"/>
    <property type="molecule type" value="Genomic_DNA"/>
</dbReference>
<keyword evidence="2" id="KW-1185">Reference proteome</keyword>
<dbReference type="AlphaFoldDB" id="A0A1D1W7R7"/>
<dbReference type="Proteomes" id="UP000186922">
    <property type="component" value="Unassembled WGS sequence"/>
</dbReference>
<gene>
    <name evidence="1" type="primary">RvY_18919</name>
    <name evidence="1" type="synonym">RvY_18919.2</name>
    <name evidence="1" type="ORF">RvY_18919-2</name>
</gene>
<organism evidence="1 2">
    <name type="scientific">Ramazzottius varieornatus</name>
    <name type="common">Water bear</name>
    <name type="synonym">Tardigrade</name>
    <dbReference type="NCBI Taxonomy" id="947166"/>
    <lineage>
        <taxon>Eukaryota</taxon>
        <taxon>Metazoa</taxon>
        <taxon>Ecdysozoa</taxon>
        <taxon>Tardigrada</taxon>
        <taxon>Eutardigrada</taxon>
        <taxon>Parachela</taxon>
        <taxon>Hypsibioidea</taxon>
        <taxon>Ramazzottiidae</taxon>
        <taxon>Ramazzottius</taxon>
    </lineage>
</organism>